<dbReference type="EMBL" id="FZOL01000029">
    <property type="protein sequence ID" value="SNT21509.1"/>
    <property type="molecule type" value="Genomic_DNA"/>
</dbReference>
<evidence type="ECO:0000256" key="2">
    <source>
        <dbReference type="SAM" id="Phobius"/>
    </source>
</evidence>
<feature type="compositionally biased region" description="Low complexity" evidence="1">
    <location>
        <begin position="46"/>
        <end position="58"/>
    </location>
</feature>
<accession>A0A239KVH1</accession>
<organism evidence="3 4">
    <name type="scientific">Pseudomonas japonica</name>
    <dbReference type="NCBI Taxonomy" id="256466"/>
    <lineage>
        <taxon>Bacteria</taxon>
        <taxon>Pseudomonadati</taxon>
        <taxon>Pseudomonadota</taxon>
        <taxon>Gammaproteobacteria</taxon>
        <taxon>Pseudomonadales</taxon>
        <taxon>Pseudomonadaceae</taxon>
        <taxon>Pseudomonas</taxon>
    </lineage>
</organism>
<dbReference type="AlphaFoldDB" id="A0A239KVH1"/>
<gene>
    <name evidence="3" type="ORF">SAMN05444352_12924</name>
</gene>
<feature type="region of interest" description="Disordered" evidence="1">
    <location>
        <begin position="45"/>
        <end position="103"/>
    </location>
</feature>
<evidence type="ECO:0000313" key="4">
    <source>
        <dbReference type="Proteomes" id="UP000198407"/>
    </source>
</evidence>
<evidence type="ECO:0000313" key="3">
    <source>
        <dbReference type="EMBL" id="SNT21509.1"/>
    </source>
</evidence>
<reference evidence="4" key="1">
    <citation type="submission" date="2017-06" db="EMBL/GenBank/DDBJ databases">
        <authorList>
            <person name="Varghese N."/>
            <person name="Submissions S."/>
        </authorList>
    </citation>
    <scope>NUCLEOTIDE SEQUENCE [LARGE SCALE GENOMIC DNA]</scope>
    <source>
        <strain evidence="4">DSM 22348</strain>
    </source>
</reference>
<keyword evidence="4" id="KW-1185">Reference proteome</keyword>
<keyword evidence="2" id="KW-0472">Membrane</keyword>
<proteinExistence type="predicted"/>
<evidence type="ECO:0000256" key="1">
    <source>
        <dbReference type="SAM" id="MobiDB-lite"/>
    </source>
</evidence>
<sequence>MTVVAVARATVMIAAYAMIAGRLSSVITCGALAISTLSAHATRMPTAVSTSATTTTTTFGMGGSNRRDISGHPCRYPERQCTSKDSNQGFSHLYSPPEARGGS</sequence>
<name>A0A239KVH1_9PSED</name>
<keyword evidence="2" id="KW-1133">Transmembrane helix</keyword>
<feature type="transmembrane region" description="Helical" evidence="2">
    <location>
        <begin position="12"/>
        <end position="34"/>
    </location>
</feature>
<feature type="compositionally biased region" description="Basic and acidic residues" evidence="1">
    <location>
        <begin position="65"/>
        <end position="82"/>
    </location>
</feature>
<protein>
    <submittedName>
        <fullName evidence="3">Uncharacterized protein</fullName>
    </submittedName>
</protein>
<dbReference type="Proteomes" id="UP000198407">
    <property type="component" value="Unassembled WGS sequence"/>
</dbReference>
<keyword evidence="2" id="KW-0812">Transmembrane</keyword>